<dbReference type="Gene3D" id="3.90.380.10">
    <property type="entry name" value="Naphthalene 1,2-dioxygenase Alpha Subunit, Chain A, domain 1"/>
    <property type="match status" value="1"/>
</dbReference>
<evidence type="ECO:0000256" key="3">
    <source>
        <dbReference type="ARBA" id="ARBA00022723"/>
    </source>
</evidence>
<protein>
    <submittedName>
        <fullName evidence="8">Rieske (2Fe-2S) domain protein</fullName>
    </submittedName>
</protein>
<dbReference type="STRING" id="402881.Plav_0159"/>
<dbReference type="RefSeq" id="WP_011995073.1">
    <property type="nucleotide sequence ID" value="NC_009719.1"/>
</dbReference>
<dbReference type="InterPro" id="IPR001663">
    <property type="entry name" value="Rng_hydr_dOase-A"/>
</dbReference>
<dbReference type="GO" id="GO:0051537">
    <property type="term" value="F:2 iron, 2 sulfur cluster binding"/>
    <property type="evidence" value="ECO:0007669"/>
    <property type="project" value="UniProtKB-KW"/>
</dbReference>
<dbReference type="PROSITE" id="PS51296">
    <property type="entry name" value="RIESKE"/>
    <property type="match status" value="1"/>
</dbReference>
<dbReference type="KEGG" id="pla:Plav_0159"/>
<dbReference type="InterPro" id="IPR015879">
    <property type="entry name" value="Ring_hydroxy_dOase_asu_C_dom"/>
</dbReference>
<evidence type="ECO:0000259" key="7">
    <source>
        <dbReference type="PROSITE" id="PS51296"/>
    </source>
</evidence>
<accession>A7HPE9</accession>
<dbReference type="Gene3D" id="2.102.10.10">
    <property type="entry name" value="Rieske [2Fe-2S] iron-sulphur domain"/>
    <property type="match status" value="1"/>
</dbReference>
<keyword evidence="3" id="KW-0479">Metal-binding</keyword>
<gene>
    <name evidence="8" type="ordered locus">Plav_0159</name>
</gene>
<dbReference type="Pfam" id="PF00848">
    <property type="entry name" value="Ring_hydroxyl_A"/>
    <property type="match status" value="2"/>
</dbReference>
<keyword evidence="6" id="KW-0411">Iron-sulfur</keyword>
<evidence type="ECO:0000256" key="4">
    <source>
        <dbReference type="ARBA" id="ARBA00023002"/>
    </source>
</evidence>
<proteinExistence type="predicted"/>
<keyword evidence="4" id="KW-0560">Oxidoreductase</keyword>
<dbReference type="InterPro" id="IPR017941">
    <property type="entry name" value="Rieske_2Fe-2S"/>
</dbReference>
<dbReference type="SUPFAM" id="SSF55961">
    <property type="entry name" value="Bet v1-like"/>
    <property type="match status" value="1"/>
</dbReference>
<dbReference type="PANTHER" id="PTHR43756:SF5">
    <property type="entry name" value="CHOLINE MONOOXYGENASE, CHLOROPLASTIC"/>
    <property type="match status" value="1"/>
</dbReference>
<name>A7HPE9_PARL1</name>
<dbReference type="Pfam" id="PF00355">
    <property type="entry name" value="Rieske"/>
    <property type="match status" value="1"/>
</dbReference>
<evidence type="ECO:0000313" key="9">
    <source>
        <dbReference type="Proteomes" id="UP000006377"/>
    </source>
</evidence>
<dbReference type="EMBL" id="CP000774">
    <property type="protein sequence ID" value="ABS61782.1"/>
    <property type="molecule type" value="Genomic_DNA"/>
</dbReference>
<dbReference type="PANTHER" id="PTHR43756">
    <property type="entry name" value="CHOLINE MONOOXYGENASE, CHLOROPLASTIC"/>
    <property type="match status" value="1"/>
</dbReference>
<reference evidence="8 9" key="1">
    <citation type="journal article" date="2011" name="Stand. Genomic Sci.">
        <title>Complete genome sequence of Parvibaculum lavamentivorans type strain (DS-1(T)).</title>
        <authorList>
            <person name="Schleheck D."/>
            <person name="Weiss M."/>
            <person name="Pitluck S."/>
            <person name="Bruce D."/>
            <person name="Land M.L."/>
            <person name="Han S."/>
            <person name="Saunders E."/>
            <person name="Tapia R."/>
            <person name="Detter C."/>
            <person name="Brettin T."/>
            <person name="Han J."/>
            <person name="Woyke T."/>
            <person name="Goodwin L."/>
            <person name="Pennacchio L."/>
            <person name="Nolan M."/>
            <person name="Cook A.M."/>
            <person name="Kjelleberg S."/>
            <person name="Thomas T."/>
        </authorList>
    </citation>
    <scope>NUCLEOTIDE SEQUENCE [LARGE SCALE GENOMIC DNA]</scope>
    <source>
        <strain evidence="9">DS-1 / DSM 13023 / NCIMB 13966</strain>
    </source>
</reference>
<dbReference type="HOGENOM" id="CLU_026244_3_0_5"/>
<evidence type="ECO:0000313" key="8">
    <source>
        <dbReference type="EMBL" id="ABS61782.1"/>
    </source>
</evidence>
<evidence type="ECO:0000256" key="2">
    <source>
        <dbReference type="ARBA" id="ARBA00022714"/>
    </source>
</evidence>
<dbReference type="InterPro" id="IPR036922">
    <property type="entry name" value="Rieske_2Fe-2S_sf"/>
</dbReference>
<evidence type="ECO:0000256" key="6">
    <source>
        <dbReference type="ARBA" id="ARBA00023014"/>
    </source>
</evidence>
<dbReference type="GO" id="GO:0005506">
    <property type="term" value="F:iron ion binding"/>
    <property type="evidence" value="ECO:0007669"/>
    <property type="project" value="InterPro"/>
</dbReference>
<evidence type="ECO:0000256" key="5">
    <source>
        <dbReference type="ARBA" id="ARBA00023004"/>
    </source>
</evidence>
<feature type="domain" description="Rieske" evidence="7">
    <location>
        <begin position="36"/>
        <end position="140"/>
    </location>
</feature>
<keyword evidence="5" id="KW-0408">Iron</keyword>
<dbReference type="CDD" id="cd03469">
    <property type="entry name" value="Rieske_RO_Alpha_N"/>
    <property type="match status" value="1"/>
</dbReference>
<evidence type="ECO:0000256" key="1">
    <source>
        <dbReference type="ARBA" id="ARBA00001962"/>
    </source>
</evidence>
<dbReference type="PRINTS" id="PR00090">
    <property type="entry name" value="RNGDIOXGNASE"/>
</dbReference>
<dbReference type="OrthoDB" id="7456916at2"/>
<dbReference type="SUPFAM" id="SSF50022">
    <property type="entry name" value="ISP domain"/>
    <property type="match status" value="1"/>
</dbReference>
<sequence length="340" mass="39119">MSDTLVKSSPETLPADWYWSEDAWQIERREIWAKHWFLIARTQQFDVAGDYVSATFAGYPIFAIKGKDGLVRAFHNACRHRASPLVQECAGHVERLSCPYHRWLYDFEGRLRGAPTMEIDKEEYGLFPIRCEIWRGLVFVSLDLAAMPLSGWLADIATAALRYPLEEMQLAREFTIEADVNWKTYGDNYAEAWHIPTIHPGLNAAIDMASYKIATVGHTLQSHMADARDGGKTDGFWVWRLPGLFFNMYNWGMNVAQLEPLGPRRMKLTYRYFVKDLDPTKQAERDALIDWAYMVAKEDIDICIAVQRNLETGIYERGRLSSVHENGVIQFQEMVASAHR</sequence>
<dbReference type="eggNOG" id="COG4638">
    <property type="taxonomic scope" value="Bacteria"/>
</dbReference>
<keyword evidence="2" id="KW-0001">2Fe-2S</keyword>
<dbReference type="Proteomes" id="UP000006377">
    <property type="component" value="Chromosome"/>
</dbReference>
<dbReference type="GO" id="GO:0016491">
    <property type="term" value="F:oxidoreductase activity"/>
    <property type="evidence" value="ECO:0007669"/>
    <property type="project" value="UniProtKB-KW"/>
</dbReference>
<keyword evidence="9" id="KW-1185">Reference proteome</keyword>
<organism evidence="8 9">
    <name type="scientific">Parvibaculum lavamentivorans (strain DS-1 / DSM 13023 / NCIMB 13966)</name>
    <dbReference type="NCBI Taxonomy" id="402881"/>
    <lineage>
        <taxon>Bacteria</taxon>
        <taxon>Pseudomonadati</taxon>
        <taxon>Pseudomonadota</taxon>
        <taxon>Alphaproteobacteria</taxon>
        <taxon>Hyphomicrobiales</taxon>
        <taxon>Parvibaculaceae</taxon>
        <taxon>Parvibaculum</taxon>
    </lineage>
</organism>
<comment type="cofactor">
    <cofactor evidence="1">
        <name>Fe cation</name>
        <dbReference type="ChEBI" id="CHEBI:24875"/>
    </cofactor>
</comment>
<dbReference type="AlphaFoldDB" id="A7HPE9"/>
<dbReference type="CDD" id="cd08883">
    <property type="entry name" value="RHO_alpha_C_CMO-like"/>
    <property type="match status" value="1"/>
</dbReference>